<gene>
    <name evidence="1" type="ORF">C8F04DRAFT_1249282</name>
</gene>
<comment type="caution">
    <text evidence="1">The sequence shown here is derived from an EMBL/GenBank/DDBJ whole genome shotgun (WGS) entry which is preliminary data.</text>
</comment>
<dbReference type="Proteomes" id="UP001218188">
    <property type="component" value="Unassembled WGS sequence"/>
</dbReference>
<evidence type="ECO:0000313" key="1">
    <source>
        <dbReference type="EMBL" id="KAJ7045915.1"/>
    </source>
</evidence>
<proteinExistence type="predicted"/>
<accession>A0AAD6TIG5</accession>
<keyword evidence="2" id="KW-1185">Reference proteome</keyword>
<evidence type="ECO:0000313" key="2">
    <source>
        <dbReference type="Proteomes" id="UP001218188"/>
    </source>
</evidence>
<protein>
    <submittedName>
        <fullName evidence="1">Uncharacterized protein</fullName>
    </submittedName>
</protein>
<reference evidence="1" key="1">
    <citation type="submission" date="2023-03" db="EMBL/GenBank/DDBJ databases">
        <title>Massive genome expansion in bonnet fungi (Mycena s.s.) driven by repeated elements and novel gene families across ecological guilds.</title>
        <authorList>
            <consortium name="Lawrence Berkeley National Laboratory"/>
            <person name="Harder C.B."/>
            <person name="Miyauchi S."/>
            <person name="Viragh M."/>
            <person name="Kuo A."/>
            <person name="Thoen E."/>
            <person name="Andreopoulos B."/>
            <person name="Lu D."/>
            <person name="Skrede I."/>
            <person name="Drula E."/>
            <person name="Henrissat B."/>
            <person name="Morin E."/>
            <person name="Kohler A."/>
            <person name="Barry K."/>
            <person name="LaButti K."/>
            <person name="Morin E."/>
            <person name="Salamov A."/>
            <person name="Lipzen A."/>
            <person name="Mereny Z."/>
            <person name="Hegedus B."/>
            <person name="Baldrian P."/>
            <person name="Stursova M."/>
            <person name="Weitz H."/>
            <person name="Taylor A."/>
            <person name="Grigoriev I.V."/>
            <person name="Nagy L.G."/>
            <person name="Martin F."/>
            <person name="Kauserud H."/>
        </authorList>
    </citation>
    <scope>NUCLEOTIDE SEQUENCE</scope>
    <source>
        <strain evidence="1">CBHHK200</strain>
    </source>
</reference>
<dbReference type="AlphaFoldDB" id="A0AAD6TIG5"/>
<dbReference type="EMBL" id="JARJCM010000004">
    <property type="protein sequence ID" value="KAJ7045915.1"/>
    <property type="molecule type" value="Genomic_DNA"/>
</dbReference>
<name>A0AAD6TIG5_9AGAR</name>
<sequence>MSLSALVLAARISHGQVTTNVASHGDAIVMNDFDADDTHGKCSPDKACTLT</sequence>
<organism evidence="1 2">
    <name type="scientific">Mycena alexandri</name>
    <dbReference type="NCBI Taxonomy" id="1745969"/>
    <lineage>
        <taxon>Eukaryota</taxon>
        <taxon>Fungi</taxon>
        <taxon>Dikarya</taxon>
        <taxon>Basidiomycota</taxon>
        <taxon>Agaricomycotina</taxon>
        <taxon>Agaricomycetes</taxon>
        <taxon>Agaricomycetidae</taxon>
        <taxon>Agaricales</taxon>
        <taxon>Marasmiineae</taxon>
        <taxon>Mycenaceae</taxon>
        <taxon>Mycena</taxon>
    </lineage>
</organism>